<evidence type="ECO:0000313" key="3">
    <source>
        <dbReference type="Proteomes" id="UP000272025"/>
    </source>
</evidence>
<dbReference type="AlphaFoldDB" id="A0A3N2Q8A6"/>
<name>A0A3N2Q8A6_SODAK</name>
<dbReference type="InterPro" id="IPR027417">
    <property type="entry name" value="P-loop_NTPase"/>
</dbReference>
<dbReference type="SUPFAM" id="SSF52540">
    <property type="entry name" value="P-loop containing nucleoside triphosphate hydrolases"/>
    <property type="match status" value="1"/>
</dbReference>
<evidence type="ECO:0000313" key="2">
    <source>
        <dbReference type="EMBL" id="ROT42966.1"/>
    </source>
</evidence>
<dbReference type="EMBL" id="ML119051">
    <property type="protein sequence ID" value="ROT42966.1"/>
    <property type="molecule type" value="Genomic_DNA"/>
</dbReference>
<dbReference type="RefSeq" id="XP_028470772.1">
    <property type="nucleotide sequence ID" value="XM_028610343.1"/>
</dbReference>
<dbReference type="Proteomes" id="UP000272025">
    <property type="component" value="Unassembled WGS sequence"/>
</dbReference>
<dbReference type="InterPro" id="IPR038727">
    <property type="entry name" value="NadR/Ttd14_AAA_dom"/>
</dbReference>
<evidence type="ECO:0000259" key="1">
    <source>
        <dbReference type="Pfam" id="PF13521"/>
    </source>
</evidence>
<proteinExistence type="predicted"/>
<organism evidence="2 3">
    <name type="scientific">Sodiomyces alkalinus (strain CBS 110278 / VKM F-3762 / F11)</name>
    <name type="common">Alkaliphilic filamentous fungus</name>
    <dbReference type="NCBI Taxonomy" id="1314773"/>
    <lineage>
        <taxon>Eukaryota</taxon>
        <taxon>Fungi</taxon>
        <taxon>Dikarya</taxon>
        <taxon>Ascomycota</taxon>
        <taxon>Pezizomycotina</taxon>
        <taxon>Sordariomycetes</taxon>
        <taxon>Hypocreomycetidae</taxon>
        <taxon>Glomerellales</taxon>
        <taxon>Plectosphaerellaceae</taxon>
        <taxon>Sodiomyces</taxon>
    </lineage>
</organism>
<gene>
    <name evidence="2" type="ORF">SODALDRAFT_327131</name>
</gene>
<sequence>MAKQVPNIYIVGPQCTGKTTLVNAVEKDPRLQNETNTTLPQPRIIKEVARCVLQKYHFTAADIRDDPERCLGLQELILCAQHESETSALREAPWLVSDRSGVDPIVYALMHVGAWAAGKMLESDAWKSLRGRMATSLVILCEPSADWLLDDGVRLMPLDMEEWTETFRTFRALLEREGVEYHVVPSVMSGLEERVNFVLSRWKVLGQSDLEDETAGCLYTL</sequence>
<accession>A0A3N2Q8A6</accession>
<keyword evidence="3" id="KW-1185">Reference proteome</keyword>
<feature type="domain" description="NadR/Ttd14 AAA" evidence="1">
    <location>
        <begin position="8"/>
        <end position="186"/>
    </location>
</feature>
<dbReference type="Gene3D" id="3.40.50.300">
    <property type="entry name" value="P-loop containing nucleotide triphosphate hydrolases"/>
    <property type="match status" value="1"/>
</dbReference>
<protein>
    <recommendedName>
        <fullName evidence="1">NadR/Ttd14 AAA domain-containing protein</fullName>
    </recommendedName>
</protein>
<dbReference type="OrthoDB" id="6118920at2759"/>
<dbReference type="GeneID" id="39578821"/>
<reference evidence="2 3" key="1">
    <citation type="journal article" date="2018" name="Mol. Ecol.">
        <title>The obligate alkalophilic soda-lake fungus Sodiomyces alkalinus has shifted to a protein diet.</title>
        <authorList>
            <person name="Grum-Grzhimaylo A.A."/>
            <person name="Falkoski D.L."/>
            <person name="van den Heuvel J."/>
            <person name="Valero-Jimenez C.A."/>
            <person name="Min B."/>
            <person name="Choi I.G."/>
            <person name="Lipzen A."/>
            <person name="Daum C.G."/>
            <person name="Aanen D.K."/>
            <person name="Tsang A."/>
            <person name="Henrissat B."/>
            <person name="Bilanenko E.N."/>
            <person name="de Vries R.P."/>
            <person name="van Kan J.A.L."/>
            <person name="Grigoriev I.V."/>
            <person name="Debets A.J.M."/>
        </authorList>
    </citation>
    <scope>NUCLEOTIDE SEQUENCE [LARGE SCALE GENOMIC DNA]</scope>
    <source>
        <strain evidence="2 3">F11</strain>
    </source>
</reference>
<dbReference type="Pfam" id="PF13521">
    <property type="entry name" value="AAA_28"/>
    <property type="match status" value="1"/>
</dbReference>